<comment type="similarity">
    <text evidence="8 9">Belongs to the TonB-dependent receptor family.</text>
</comment>
<dbReference type="PANTHER" id="PTHR47234:SF2">
    <property type="entry name" value="TONB-DEPENDENT RECEPTOR"/>
    <property type="match status" value="1"/>
</dbReference>
<dbReference type="Proteomes" id="UP001138540">
    <property type="component" value="Unassembled WGS sequence"/>
</dbReference>
<keyword evidence="4 8" id="KW-0812">Transmembrane</keyword>
<keyword evidence="5 9" id="KW-0798">TonB box</keyword>
<evidence type="ECO:0000313" key="13">
    <source>
        <dbReference type="Proteomes" id="UP001138540"/>
    </source>
</evidence>
<name>A0ABR6NF75_9SPHN</name>
<dbReference type="InterPro" id="IPR036942">
    <property type="entry name" value="Beta-barrel_TonB_sf"/>
</dbReference>
<keyword evidence="3 8" id="KW-1134">Transmembrane beta strand</keyword>
<evidence type="ECO:0000256" key="8">
    <source>
        <dbReference type="PROSITE-ProRule" id="PRU01360"/>
    </source>
</evidence>
<proteinExistence type="inferred from homology"/>
<evidence type="ECO:0000259" key="10">
    <source>
        <dbReference type="Pfam" id="PF00593"/>
    </source>
</evidence>
<dbReference type="SUPFAM" id="SSF56935">
    <property type="entry name" value="Porins"/>
    <property type="match status" value="1"/>
</dbReference>
<keyword evidence="7 8" id="KW-0998">Cell outer membrane</keyword>
<dbReference type="Gene3D" id="2.40.170.20">
    <property type="entry name" value="TonB-dependent receptor, beta-barrel domain"/>
    <property type="match status" value="1"/>
</dbReference>
<reference evidence="12 13" key="1">
    <citation type="submission" date="2020-08" db="EMBL/GenBank/DDBJ databases">
        <title>Exploring microbial biodiversity for novel pathways involved in the catabolism of aromatic compounds derived from lignin.</title>
        <authorList>
            <person name="Elkins J."/>
        </authorList>
    </citation>
    <scope>NUCLEOTIDE SEQUENCE [LARGE SCALE GENOMIC DNA]</scope>
    <source>
        <strain evidence="12 13">B1D3A</strain>
    </source>
</reference>
<keyword evidence="12" id="KW-0675">Receptor</keyword>
<feature type="domain" description="TonB-dependent receptor plug" evidence="11">
    <location>
        <begin position="39"/>
        <end position="152"/>
    </location>
</feature>
<evidence type="ECO:0000256" key="7">
    <source>
        <dbReference type="ARBA" id="ARBA00023237"/>
    </source>
</evidence>
<dbReference type="PROSITE" id="PS52016">
    <property type="entry name" value="TONB_DEPENDENT_REC_3"/>
    <property type="match status" value="1"/>
</dbReference>
<accession>A0ABR6NF75</accession>
<comment type="subcellular location">
    <subcellularLocation>
        <location evidence="1 8">Cell outer membrane</location>
        <topology evidence="1 8">Multi-pass membrane protein</topology>
    </subcellularLocation>
</comment>
<comment type="caution">
    <text evidence="12">The sequence shown here is derived from an EMBL/GenBank/DDBJ whole genome shotgun (WGS) entry which is preliminary data.</text>
</comment>
<dbReference type="PANTHER" id="PTHR47234">
    <property type="match status" value="1"/>
</dbReference>
<gene>
    <name evidence="12" type="ORF">HNP60_001122</name>
</gene>
<dbReference type="InterPro" id="IPR039426">
    <property type="entry name" value="TonB-dep_rcpt-like"/>
</dbReference>
<evidence type="ECO:0000256" key="4">
    <source>
        <dbReference type="ARBA" id="ARBA00022692"/>
    </source>
</evidence>
<dbReference type="InterPro" id="IPR000531">
    <property type="entry name" value="Beta-barrel_TonB"/>
</dbReference>
<keyword evidence="2 8" id="KW-0813">Transport</keyword>
<dbReference type="Gene3D" id="2.170.130.10">
    <property type="entry name" value="TonB-dependent receptor, plug domain"/>
    <property type="match status" value="1"/>
</dbReference>
<dbReference type="RefSeq" id="WP_184151153.1">
    <property type="nucleotide sequence ID" value="NZ_JACHKA010000001.1"/>
</dbReference>
<feature type="domain" description="TonB-dependent receptor-like beta-barrel" evidence="10">
    <location>
        <begin position="397"/>
        <end position="954"/>
    </location>
</feature>
<evidence type="ECO:0000256" key="1">
    <source>
        <dbReference type="ARBA" id="ARBA00004571"/>
    </source>
</evidence>
<protein>
    <submittedName>
        <fullName evidence="12">Outer membrane receptor protein involved in Fe transport</fullName>
    </submittedName>
</protein>
<evidence type="ECO:0000256" key="6">
    <source>
        <dbReference type="ARBA" id="ARBA00023136"/>
    </source>
</evidence>
<evidence type="ECO:0000313" key="12">
    <source>
        <dbReference type="EMBL" id="MBB5985148.1"/>
    </source>
</evidence>
<evidence type="ECO:0000256" key="2">
    <source>
        <dbReference type="ARBA" id="ARBA00022448"/>
    </source>
</evidence>
<keyword evidence="13" id="KW-1185">Reference proteome</keyword>
<dbReference type="InterPro" id="IPR012910">
    <property type="entry name" value="Plug_dom"/>
</dbReference>
<keyword evidence="6 8" id="KW-0472">Membrane</keyword>
<evidence type="ECO:0000259" key="11">
    <source>
        <dbReference type="Pfam" id="PF07715"/>
    </source>
</evidence>
<dbReference type="InterPro" id="IPR037066">
    <property type="entry name" value="Plug_dom_sf"/>
</dbReference>
<organism evidence="12 13">
    <name type="scientific">Sphingobium lignivorans</name>
    <dbReference type="NCBI Taxonomy" id="2735886"/>
    <lineage>
        <taxon>Bacteria</taxon>
        <taxon>Pseudomonadati</taxon>
        <taxon>Pseudomonadota</taxon>
        <taxon>Alphaproteobacteria</taxon>
        <taxon>Sphingomonadales</taxon>
        <taxon>Sphingomonadaceae</taxon>
        <taxon>Sphingobium</taxon>
    </lineage>
</organism>
<evidence type="ECO:0000256" key="9">
    <source>
        <dbReference type="RuleBase" id="RU003357"/>
    </source>
</evidence>
<dbReference type="Pfam" id="PF07715">
    <property type="entry name" value="Plug"/>
    <property type="match status" value="1"/>
</dbReference>
<sequence>MVLLAAMQPASAQTAEAEADAPDDIVITGSLISRPDYQANSPIVSIGAESLESTGQITVERALAQMPQFAGGLGQSNTSSTGTGLNGGQAYATLRGLGSKRTLILLDGKRLQPSNPDGSVDLNTIPEALIGNIEVITGGASTTYGSDATAGVVNFRLKRDYSGLTLKATTGISNYGDGANYRVSATAGGNFDDGRGRAFVSLDYSKRERAKRRERPWYSDRTPQTGNAANPYGSALFSGNEPTLAAVNSIFHDKYGFDPFVASNGSQRYSGGAQIGFNNDGTLYTANNAPVVNFKGVESDDAYLVDSGNSIFGPSKQFKFGWTGADIQSDMERYMAMGRVDYDVTDSISAYGQFNFTTYKQFSIVNTTLSNNIYLQNIPYDSFFVPEDLRTILASRPNPTADFQFYKSWQAIGNRGQTYEYDVWQFMVGLTGKLGIGDLSWDLYGSTSSSDFKNGQTGGLSLSRMEALLASPTGGLGNCTDFNIFGDLPISDACKDYVMRDTLNTTNMRQDIVQGTLQGSLFPLPAGAVRFAVGASYRRNSFDYKSDDALDQPDGTSDIIGFAVLRSSAGAVNVKELFGELFVPVLHDLPLMQEFNLDLGYRYSDYNSIGGAHTYKVDFDWRVIDQVRLRGGYNRAIRAPSVGELYAPISTGSTSIGQAQAGTLAGDPCDYRSEYRRRAEAQVKQLCLAQGMSESTYGTTAAGFIGTSQIFPLTGGNPDLDEETADTWSFGAVLSSPFTSPLLNRIRMSVDWYNIKIKDAIGVLAITQSVQYCFNADGASNPTYDNNNYYCQLLARAPEGTLEPPTSQPLLNLGTFEVQGIDVQFDWAADLSDFGFGGDPGSLSFRTVVSYLDKFAVQNLPGAPTYDYAGTIGFSIESNAGAVHPTWKANTNLTYTLGGFDMGVTWRFIDKMKHSNSVTSNSAPQGIAAYHLFDLNVGYAFTKDIQLTAGVTNVFNRAPPSYSNTPETYESSNYDVLGRNFFMSLKARF</sequence>
<evidence type="ECO:0000256" key="3">
    <source>
        <dbReference type="ARBA" id="ARBA00022452"/>
    </source>
</evidence>
<dbReference type="EMBL" id="JACHKA010000001">
    <property type="protein sequence ID" value="MBB5985148.1"/>
    <property type="molecule type" value="Genomic_DNA"/>
</dbReference>
<dbReference type="Pfam" id="PF00593">
    <property type="entry name" value="TonB_dep_Rec_b-barrel"/>
    <property type="match status" value="1"/>
</dbReference>
<evidence type="ECO:0000256" key="5">
    <source>
        <dbReference type="ARBA" id="ARBA00023077"/>
    </source>
</evidence>